<dbReference type="Proteomes" id="UP000605784">
    <property type="component" value="Unassembled WGS sequence"/>
</dbReference>
<evidence type="ECO:0000256" key="1">
    <source>
        <dbReference type="SAM" id="Phobius"/>
    </source>
</evidence>
<dbReference type="AlphaFoldDB" id="A0A830GSS4"/>
<feature type="transmembrane region" description="Helical" evidence="1">
    <location>
        <begin position="96"/>
        <end position="114"/>
    </location>
</feature>
<comment type="caution">
    <text evidence="2">The sequence shown here is derived from an EMBL/GenBank/DDBJ whole genome shotgun (WGS) entry which is preliminary data.</text>
</comment>
<reference evidence="2" key="1">
    <citation type="journal article" date="2014" name="Int. J. Syst. Evol. Microbiol.">
        <title>Complete genome sequence of Corynebacterium casei LMG S-19264T (=DSM 44701T), isolated from a smear-ripened cheese.</title>
        <authorList>
            <consortium name="US DOE Joint Genome Institute (JGI-PGF)"/>
            <person name="Walter F."/>
            <person name="Albersmeier A."/>
            <person name="Kalinowski J."/>
            <person name="Ruckert C."/>
        </authorList>
    </citation>
    <scope>NUCLEOTIDE SEQUENCE</scope>
    <source>
        <strain evidence="2">JCM 17820</strain>
    </source>
</reference>
<dbReference type="RefSeq" id="WP_189000359.1">
    <property type="nucleotide sequence ID" value="NZ_BMOU01000005.1"/>
</dbReference>
<gene>
    <name evidence="2" type="ORF">GCM10009030_32180</name>
</gene>
<dbReference type="InterPro" id="IPR046739">
    <property type="entry name" value="DUF6789"/>
</dbReference>
<dbReference type="EMBL" id="BMOU01000005">
    <property type="protein sequence ID" value="GGN99983.1"/>
    <property type="molecule type" value="Genomic_DNA"/>
</dbReference>
<keyword evidence="3" id="KW-1185">Reference proteome</keyword>
<feature type="transmembrane region" description="Helical" evidence="1">
    <location>
        <begin position="126"/>
        <end position="146"/>
    </location>
</feature>
<dbReference type="Pfam" id="PF20587">
    <property type="entry name" value="DUF6789"/>
    <property type="match status" value="1"/>
</dbReference>
<sequence>MDPVRSSLVAGVAATAVLTAFLLLAGVVFDGTTLLVLATFTSLCAVGGPPYCELGSPTATALTAVWFLALFALAWPLLFAGFTWGLPGESGPTHGVVFGLVLSTGYLAAALVGLGPASQVARPDVGLLLVTVLAYVLYGVVLGGAYDYLAEHRTLLVVEAGP</sequence>
<proteinExistence type="predicted"/>
<organism evidence="2 3">
    <name type="scientific">Haloarcula pellucida</name>
    <dbReference type="NCBI Taxonomy" id="1427151"/>
    <lineage>
        <taxon>Archaea</taxon>
        <taxon>Methanobacteriati</taxon>
        <taxon>Methanobacteriota</taxon>
        <taxon>Stenosarchaea group</taxon>
        <taxon>Halobacteria</taxon>
        <taxon>Halobacteriales</taxon>
        <taxon>Haloarculaceae</taxon>
        <taxon>Haloarcula</taxon>
    </lineage>
</organism>
<keyword evidence="1" id="KW-1133">Transmembrane helix</keyword>
<name>A0A830GSS4_9EURY</name>
<reference evidence="2" key="2">
    <citation type="submission" date="2020-09" db="EMBL/GenBank/DDBJ databases">
        <authorList>
            <person name="Sun Q."/>
            <person name="Ohkuma M."/>
        </authorList>
    </citation>
    <scope>NUCLEOTIDE SEQUENCE</scope>
    <source>
        <strain evidence="2">JCM 17820</strain>
    </source>
</reference>
<accession>A0A830GSS4</accession>
<keyword evidence="1" id="KW-0812">Transmembrane</keyword>
<protein>
    <submittedName>
        <fullName evidence="2">Uncharacterized protein</fullName>
    </submittedName>
</protein>
<evidence type="ECO:0000313" key="3">
    <source>
        <dbReference type="Proteomes" id="UP000605784"/>
    </source>
</evidence>
<keyword evidence="1" id="KW-0472">Membrane</keyword>
<feature type="transmembrane region" description="Helical" evidence="1">
    <location>
        <begin position="64"/>
        <end position="84"/>
    </location>
</feature>
<evidence type="ECO:0000313" key="2">
    <source>
        <dbReference type="EMBL" id="GGN99983.1"/>
    </source>
</evidence>
<feature type="transmembrane region" description="Helical" evidence="1">
    <location>
        <begin position="7"/>
        <end position="28"/>
    </location>
</feature>
<feature type="transmembrane region" description="Helical" evidence="1">
    <location>
        <begin position="34"/>
        <end position="52"/>
    </location>
</feature>